<dbReference type="PROSITE" id="PS00903">
    <property type="entry name" value="CYT_DCMP_DEAMINASES_1"/>
    <property type="match status" value="1"/>
</dbReference>
<keyword evidence="3 6" id="KW-0378">Hydrolase</keyword>
<dbReference type="CDD" id="cd01283">
    <property type="entry name" value="cytidine_deaminase"/>
    <property type="match status" value="1"/>
</dbReference>
<dbReference type="Pfam" id="PF00383">
    <property type="entry name" value="dCMP_cyt_deam_1"/>
    <property type="match status" value="1"/>
</dbReference>
<evidence type="ECO:0000313" key="7">
    <source>
        <dbReference type="Proteomes" id="UP000095563"/>
    </source>
</evidence>
<comment type="similarity">
    <text evidence="1">Belongs to the cytidine and deoxycytidylate deaminase family.</text>
</comment>
<accession>A0A174UA38</accession>
<organism evidence="6 7">
    <name type="scientific">Clostridium baratii</name>
    <dbReference type="NCBI Taxonomy" id="1561"/>
    <lineage>
        <taxon>Bacteria</taxon>
        <taxon>Bacillati</taxon>
        <taxon>Bacillota</taxon>
        <taxon>Clostridia</taxon>
        <taxon>Eubacteriales</taxon>
        <taxon>Clostridiaceae</taxon>
        <taxon>Clostridium</taxon>
    </lineage>
</organism>
<evidence type="ECO:0000256" key="1">
    <source>
        <dbReference type="ARBA" id="ARBA00006576"/>
    </source>
</evidence>
<dbReference type="RefSeq" id="WP_055208007.1">
    <property type="nucleotide sequence ID" value="NZ_CZBO01000004.1"/>
</dbReference>
<evidence type="ECO:0000259" key="5">
    <source>
        <dbReference type="PROSITE" id="PS51747"/>
    </source>
</evidence>
<reference evidence="6 7" key="1">
    <citation type="submission" date="2015-09" db="EMBL/GenBank/DDBJ databases">
        <authorList>
            <consortium name="Pathogen Informatics"/>
        </authorList>
    </citation>
    <scope>NUCLEOTIDE SEQUENCE [LARGE SCALE GENOMIC DNA]</scope>
    <source>
        <strain evidence="6 7">2789STDY5834956</strain>
    </source>
</reference>
<dbReference type="GO" id="GO:0072527">
    <property type="term" value="P:pyrimidine-containing compound metabolic process"/>
    <property type="evidence" value="ECO:0007669"/>
    <property type="project" value="UniProtKB-ARBA"/>
</dbReference>
<protein>
    <submittedName>
        <fullName evidence="6">Cytidine deaminase</fullName>
        <ecNumber evidence="6">3.5.4.23</ecNumber>
    </submittedName>
</protein>
<gene>
    <name evidence="6" type="primary">bsr</name>
    <name evidence="6" type="ORF">ERS852568_02167</name>
</gene>
<dbReference type="PANTHER" id="PTHR11644:SF2">
    <property type="entry name" value="CYTIDINE DEAMINASE"/>
    <property type="match status" value="1"/>
</dbReference>
<dbReference type="InterPro" id="IPR016193">
    <property type="entry name" value="Cytidine_deaminase-like"/>
</dbReference>
<proteinExistence type="inferred from homology"/>
<evidence type="ECO:0000256" key="3">
    <source>
        <dbReference type="ARBA" id="ARBA00022801"/>
    </source>
</evidence>
<evidence type="ECO:0000256" key="4">
    <source>
        <dbReference type="ARBA" id="ARBA00022833"/>
    </source>
</evidence>
<dbReference type="InterPro" id="IPR016192">
    <property type="entry name" value="APOBEC/CMP_deaminase_Zn-bd"/>
</dbReference>
<dbReference type="GO" id="GO:0008270">
    <property type="term" value="F:zinc ion binding"/>
    <property type="evidence" value="ECO:0007669"/>
    <property type="project" value="InterPro"/>
</dbReference>
<evidence type="ECO:0000313" key="6">
    <source>
        <dbReference type="EMBL" id="CUQ16500.1"/>
    </source>
</evidence>
<dbReference type="PROSITE" id="PS51747">
    <property type="entry name" value="CYT_DCMP_DEAMINASES_2"/>
    <property type="match status" value="1"/>
</dbReference>
<dbReference type="GO" id="GO:0047711">
    <property type="term" value="F:blasticidin-S deaminase activity"/>
    <property type="evidence" value="ECO:0007669"/>
    <property type="project" value="UniProtKB-EC"/>
</dbReference>
<name>A0A174UA38_9CLOT</name>
<dbReference type="GO" id="GO:0042802">
    <property type="term" value="F:identical protein binding"/>
    <property type="evidence" value="ECO:0007669"/>
    <property type="project" value="UniProtKB-ARBA"/>
</dbReference>
<dbReference type="SUPFAM" id="SSF53927">
    <property type="entry name" value="Cytidine deaminase-like"/>
    <property type="match status" value="1"/>
</dbReference>
<dbReference type="AlphaFoldDB" id="A0A174UA38"/>
<dbReference type="Proteomes" id="UP000095563">
    <property type="component" value="Unassembled WGS sequence"/>
</dbReference>
<dbReference type="GO" id="GO:0004126">
    <property type="term" value="F:cytidine deaminase activity"/>
    <property type="evidence" value="ECO:0007669"/>
    <property type="project" value="UniProtKB-ARBA"/>
</dbReference>
<keyword evidence="4" id="KW-0862">Zinc</keyword>
<feature type="domain" description="CMP/dCMP-type deaminase" evidence="5">
    <location>
        <begin position="6"/>
        <end position="131"/>
    </location>
</feature>
<dbReference type="InterPro" id="IPR050202">
    <property type="entry name" value="Cyt/Deoxycyt_deaminase"/>
</dbReference>
<dbReference type="GO" id="GO:0005829">
    <property type="term" value="C:cytosol"/>
    <property type="evidence" value="ECO:0007669"/>
    <property type="project" value="TreeGrafter"/>
</dbReference>
<dbReference type="InterPro" id="IPR002125">
    <property type="entry name" value="CMP_dCMP_dom"/>
</dbReference>
<dbReference type="EMBL" id="CZBO01000004">
    <property type="protein sequence ID" value="CUQ16500.1"/>
    <property type="molecule type" value="Genomic_DNA"/>
</dbReference>
<evidence type="ECO:0000256" key="2">
    <source>
        <dbReference type="ARBA" id="ARBA00022723"/>
    </source>
</evidence>
<dbReference type="Gene3D" id="3.40.140.10">
    <property type="entry name" value="Cytidine Deaminase, domain 2"/>
    <property type="match status" value="1"/>
</dbReference>
<dbReference type="EC" id="3.5.4.23" evidence="6"/>
<sequence>MNKLSDKDIELINIAKKAISKNYDKDNFKHTVGSAVRCKSGKVYIGVNVYSVLGACAEMIAIGSAISSGEREFECIVAVRGESGEEILAPCGNCRQLLNDYMPHGDVIINTLEGARMVKVSELLPYAYCVEN</sequence>
<keyword evidence="2" id="KW-0479">Metal-binding</keyword>
<dbReference type="GO" id="GO:0055086">
    <property type="term" value="P:nucleobase-containing small molecule metabolic process"/>
    <property type="evidence" value="ECO:0007669"/>
    <property type="project" value="UniProtKB-ARBA"/>
</dbReference>
<dbReference type="PANTHER" id="PTHR11644">
    <property type="entry name" value="CYTIDINE DEAMINASE"/>
    <property type="match status" value="1"/>
</dbReference>